<evidence type="ECO:0000313" key="3">
    <source>
        <dbReference type="Proteomes" id="UP000288216"/>
    </source>
</evidence>
<keyword evidence="1" id="KW-0812">Transmembrane</keyword>
<dbReference type="InterPro" id="IPR021082">
    <property type="entry name" value="Protein_GAPT"/>
</dbReference>
<feature type="transmembrane region" description="Helical" evidence="1">
    <location>
        <begin position="7"/>
        <end position="25"/>
    </location>
</feature>
<evidence type="ECO:0000256" key="1">
    <source>
        <dbReference type="SAM" id="Phobius"/>
    </source>
</evidence>
<keyword evidence="1" id="KW-0472">Membrane</keyword>
<keyword evidence="1" id="KW-1133">Transmembrane helix</keyword>
<sequence>MHIPRDVPLVVFFVFKDITYVILTVTTTEPTSGTTFGPTSGDAAIIISIVISLLLVFGIVGLLIWYFVCVRSKGFNFPRMLKKSRENSPNLDVTQQDVQPQYSCNLQPTLEMQLSTGNTIPKYQVDNLQDPTHPYENVMIGPVNQIEENVMNYVYISDEDQQPVDSNEAVYENSPSMNESAVYCNYAGHINDEHDDTYIIPSE</sequence>
<dbReference type="OrthoDB" id="10354042at2759"/>
<dbReference type="Pfam" id="PF11770">
    <property type="entry name" value="GAPT"/>
    <property type="match status" value="1"/>
</dbReference>
<reference evidence="2 3" key="1">
    <citation type="journal article" date="2018" name="Nat. Ecol. Evol.">
        <title>Shark genomes provide insights into elasmobranch evolution and the origin of vertebrates.</title>
        <authorList>
            <person name="Hara Y"/>
            <person name="Yamaguchi K"/>
            <person name="Onimaru K"/>
            <person name="Kadota M"/>
            <person name="Koyanagi M"/>
            <person name="Keeley SD"/>
            <person name="Tatsumi K"/>
            <person name="Tanaka K"/>
            <person name="Motone F"/>
            <person name="Kageyama Y"/>
            <person name="Nozu R"/>
            <person name="Adachi N"/>
            <person name="Nishimura O"/>
            <person name="Nakagawa R"/>
            <person name="Tanegashima C"/>
            <person name="Kiyatake I"/>
            <person name="Matsumoto R"/>
            <person name="Murakumo K"/>
            <person name="Nishida K"/>
            <person name="Terakita A"/>
            <person name="Kuratani S"/>
            <person name="Sato K"/>
            <person name="Hyodo S Kuraku.S."/>
        </authorList>
    </citation>
    <scope>NUCLEOTIDE SEQUENCE [LARGE SCALE GENOMIC DNA]</scope>
</reference>
<accession>A0A401PD46</accession>
<comment type="caution">
    <text evidence="2">The sequence shown here is derived from an EMBL/GenBank/DDBJ whole genome shotgun (WGS) entry which is preliminary data.</text>
</comment>
<gene>
    <name evidence="2" type="ORF">scyTo_0001443</name>
</gene>
<protein>
    <submittedName>
        <fullName evidence="2">Uncharacterized protein</fullName>
    </submittedName>
</protein>
<dbReference type="GO" id="GO:0016020">
    <property type="term" value="C:membrane"/>
    <property type="evidence" value="ECO:0007669"/>
    <property type="project" value="InterPro"/>
</dbReference>
<feature type="transmembrane region" description="Helical" evidence="1">
    <location>
        <begin position="45"/>
        <end position="70"/>
    </location>
</feature>
<keyword evidence="3" id="KW-1185">Reference proteome</keyword>
<organism evidence="2 3">
    <name type="scientific">Scyliorhinus torazame</name>
    <name type="common">Cloudy catshark</name>
    <name type="synonym">Catulus torazame</name>
    <dbReference type="NCBI Taxonomy" id="75743"/>
    <lineage>
        <taxon>Eukaryota</taxon>
        <taxon>Metazoa</taxon>
        <taxon>Chordata</taxon>
        <taxon>Craniata</taxon>
        <taxon>Vertebrata</taxon>
        <taxon>Chondrichthyes</taxon>
        <taxon>Elasmobranchii</taxon>
        <taxon>Galeomorphii</taxon>
        <taxon>Galeoidea</taxon>
        <taxon>Carcharhiniformes</taxon>
        <taxon>Scyliorhinidae</taxon>
        <taxon>Scyliorhinus</taxon>
    </lineage>
</organism>
<dbReference type="EMBL" id="BFAA01000324">
    <property type="protein sequence ID" value="GCB71047.1"/>
    <property type="molecule type" value="Genomic_DNA"/>
</dbReference>
<dbReference type="Proteomes" id="UP000288216">
    <property type="component" value="Unassembled WGS sequence"/>
</dbReference>
<proteinExistence type="predicted"/>
<dbReference type="OMA" id="GHINDEH"/>
<dbReference type="AlphaFoldDB" id="A0A401PD46"/>
<name>A0A401PD46_SCYTO</name>
<evidence type="ECO:0000313" key="2">
    <source>
        <dbReference type="EMBL" id="GCB71047.1"/>
    </source>
</evidence>